<evidence type="ECO:0000313" key="2">
    <source>
        <dbReference type="Proteomes" id="UP001285855"/>
    </source>
</evidence>
<keyword evidence="2" id="KW-1185">Reference proteome</keyword>
<evidence type="ECO:0008006" key="3">
    <source>
        <dbReference type="Google" id="ProtNLM"/>
    </source>
</evidence>
<proteinExistence type="predicted"/>
<evidence type="ECO:0000313" key="1">
    <source>
        <dbReference type="EMBL" id="MDY2586929.1"/>
    </source>
</evidence>
<accession>A0ABU5EKK6</accession>
<organism evidence="1 2">
    <name type="scientific">Winogradskyella aquimaris</name>
    <dbReference type="NCBI Taxonomy" id="864074"/>
    <lineage>
        <taxon>Bacteria</taxon>
        <taxon>Pseudomonadati</taxon>
        <taxon>Bacteroidota</taxon>
        <taxon>Flavobacteriia</taxon>
        <taxon>Flavobacteriales</taxon>
        <taxon>Flavobacteriaceae</taxon>
        <taxon>Winogradskyella</taxon>
    </lineage>
</organism>
<comment type="caution">
    <text evidence="1">The sequence shown here is derived from an EMBL/GenBank/DDBJ whole genome shotgun (WGS) entry which is preliminary data.</text>
</comment>
<name>A0ABU5EKK6_9FLAO</name>
<sequence>MKKYLQILLFTPFLMAFQCESDDPAPFDNLETTGILGSWEIQDEVINGNISDMIPRCCEFLEFDPDDDIRDNKGLLTYNDSQGLVNSGTFEVDFDNQIILFIDNDDDEFLFTFSLDESQDILTIDFNEDGTDYTQNWVKIN</sequence>
<dbReference type="Proteomes" id="UP001285855">
    <property type="component" value="Unassembled WGS sequence"/>
</dbReference>
<gene>
    <name evidence="1" type="ORF">SNF14_06230</name>
</gene>
<protein>
    <recommendedName>
        <fullName evidence="3">Lipocalin-like domain-containing protein</fullName>
    </recommendedName>
</protein>
<dbReference type="EMBL" id="JAXDAE010000005">
    <property type="protein sequence ID" value="MDY2586929.1"/>
    <property type="molecule type" value="Genomic_DNA"/>
</dbReference>
<dbReference type="RefSeq" id="WP_320555308.1">
    <property type="nucleotide sequence ID" value="NZ_JAXDAE010000005.1"/>
</dbReference>
<reference evidence="1 2" key="1">
    <citation type="submission" date="2023-11" db="EMBL/GenBank/DDBJ databases">
        <title>Winogradskyella pelagius sp. nov., isolated from coastal sediment.</title>
        <authorList>
            <person name="Li F."/>
        </authorList>
    </citation>
    <scope>NUCLEOTIDE SEQUENCE [LARGE SCALE GENOMIC DNA]</scope>
    <source>
        <strain evidence="1 2">KCTC 23502</strain>
    </source>
</reference>